<dbReference type="AlphaFoldDB" id="A0A6A4Q7L5"/>
<proteinExistence type="predicted"/>
<comment type="caution">
    <text evidence="1">The sequence shown here is derived from an EMBL/GenBank/DDBJ whole genome shotgun (WGS) entry which is preliminary data.</text>
</comment>
<keyword evidence="2" id="KW-1185">Reference proteome</keyword>
<gene>
    <name evidence="1" type="ORF">Lalb_Chr07g0180801</name>
</gene>
<evidence type="ECO:0000313" key="2">
    <source>
        <dbReference type="Proteomes" id="UP000447434"/>
    </source>
</evidence>
<sequence>MSREFVISIEFYVTSHHFWYFNIVIRGKGEKSRLLLSFLFFVFSISFDEGMIG</sequence>
<dbReference type="Proteomes" id="UP000447434">
    <property type="component" value="Chromosome 7"/>
</dbReference>
<dbReference type="EMBL" id="WOCE01000007">
    <property type="protein sequence ID" value="KAE9609888.1"/>
    <property type="molecule type" value="Genomic_DNA"/>
</dbReference>
<protein>
    <submittedName>
        <fullName evidence="1">Uncharacterized protein</fullName>
    </submittedName>
</protein>
<organism evidence="1 2">
    <name type="scientific">Lupinus albus</name>
    <name type="common">White lupine</name>
    <name type="synonym">Lupinus termis</name>
    <dbReference type="NCBI Taxonomy" id="3870"/>
    <lineage>
        <taxon>Eukaryota</taxon>
        <taxon>Viridiplantae</taxon>
        <taxon>Streptophyta</taxon>
        <taxon>Embryophyta</taxon>
        <taxon>Tracheophyta</taxon>
        <taxon>Spermatophyta</taxon>
        <taxon>Magnoliopsida</taxon>
        <taxon>eudicotyledons</taxon>
        <taxon>Gunneridae</taxon>
        <taxon>Pentapetalae</taxon>
        <taxon>rosids</taxon>
        <taxon>fabids</taxon>
        <taxon>Fabales</taxon>
        <taxon>Fabaceae</taxon>
        <taxon>Papilionoideae</taxon>
        <taxon>50 kb inversion clade</taxon>
        <taxon>genistoids sensu lato</taxon>
        <taxon>core genistoids</taxon>
        <taxon>Genisteae</taxon>
        <taxon>Lupinus</taxon>
    </lineage>
</organism>
<name>A0A6A4Q7L5_LUPAL</name>
<reference evidence="2" key="1">
    <citation type="journal article" date="2020" name="Nat. Commun.">
        <title>Genome sequence of the cluster root forming white lupin.</title>
        <authorList>
            <person name="Hufnagel B."/>
            <person name="Marques A."/>
            <person name="Soriano A."/>
            <person name="Marques L."/>
            <person name="Divol F."/>
            <person name="Doumas P."/>
            <person name="Sallet E."/>
            <person name="Mancinotti D."/>
            <person name="Carrere S."/>
            <person name="Marande W."/>
            <person name="Arribat S."/>
            <person name="Keller J."/>
            <person name="Huneau C."/>
            <person name="Blein T."/>
            <person name="Aime D."/>
            <person name="Laguerre M."/>
            <person name="Taylor J."/>
            <person name="Schubert V."/>
            <person name="Nelson M."/>
            <person name="Geu-Flores F."/>
            <person name="Crespi M."/>
            <person name="Gallardo-Guerrero K."/>
            <person name="Delaux P.-M."/>
            <person name="Salse J."/>
            <person name="Berges H."/>
            <person name="Guyot R."/>
            <person name="Gouzy J."/>
            <person name="Peret B."/>
        </authorList>
    </citation>
    <scope>NUCLEOTIDE SEQUENCE [LARGE SCALE GENOMIC DNA]</scope>
    <source>
        <strain evidence="2">cv. Amiga</strain>
    </source>
</reference>
<evidence type="ECO:0000313" key="1">
    <source>
        <dbReference type="EMBL" id="KAE9609888.1"/>
    </source>
</evidence>
<accession>A0A6A4Q7L5</accession>